<reference evidence="1" key="1">
    <citation type="submission" date="2022-03" db="EMBL/GenBank/DDBJ databases">
        <authorList>
            <person name="Tunstrom K."/>
        </authorList>
    </citation>
    <scope>NUCLEOTIDE SEQUENCE</scope>
</reference>
<sequence>MTYHVLTTVNTKHVIFITQILCPTIFDPATLCHRCWQRANNVTRQSRIGNADNDIPGPEIQRNADDVNVQNVVVEDHHGVDEQDQELHFWTGLTLEKFDAILAETPSLSERARNPRTILGVYVTKLRSGEPNERLATLFKTSRRELERKLKIARECFTPDFVPNHLGIGHVSRRDLLQRNLMIPKAIYGNKENTILILIADGTYIYIEKSSNFLF</sequence>
<dbReference type="EMBL" id="CAKOGL010000012">
    <property type="protein sequence ID" value="CAH2092973.1"/>
    <property type="molecule type" value="Genomic_DNA"/>
</dbReference>
<keyword evidence="2" id="KW-1185">Reference proteome</keyword>
<proteinExistence type="predicted"/>
<dbReference type="AlphaFoldDB" id="A0AAU9U4H9"/>
<dbReference type="Proteomes" id="UP001153954">
    <property type="component" value="Unassembled WGS sequence"/>
</dbReference>
<evidence type="ECO:0000313" key="1">
    <source>
        <dbReference type="EMBL" id="CAH2092973.1"/>
    </source>
</evidence>
<gene>
    <name evidence="1" type="ORF">EEDITHA_LOCUS8684</name>
</gene>
<protein>
    <submittedName>
        <fullName evidence="1">Uncharacterized protein</fullName>
    </submittedName>
</protein>
<accession>A0AAU9U4H9</accession>
<comment type="caution">
    <text evidence="1">The sequence shown here is derived from an EMBL/GenBank/DDBJ whole genome shotgun (WGS) entry which is preliminary data.</text>
</comment>
<evidence type="ECO:0000313" key="2">
    <source>
        <dbReference type="Proteomes" id="UP001153954"/>
    </source>
</evidence>
<organism evidence="1 2">
    <name type="scientific">Euphydryas editha</name>
    <name type="common">Edith's checkerspot</name>
    <dbReference type="NCBI Taxonomy" id="104508"/>
    <lineage>
        <taxon>Eukaryota</taxon>
        <taxon>Metazoa</taxon>
        <taxon>Ecdysozoa</taxon>
        <taxon>Arthropoda</taxon>
        <taxon>Hexapoda</taxon>
        <taxon>Insecta</taxon>
        <taxon>Pterygota</taxon>
        <taxon>Neoptera</taxon>
        <taxon>Endopterygota</taxon>
        <taxon>Lepidoptera</taxon>
        <taxon>Glossata</taxon>
        <taxon>Ditrysia</taxon>
        <taxon>Papilionoidea</taxon>
        <taxon>Nymphalidae</taxon>
        <taxon>Nymphalinae</taxon>
        <taxon>Euphydryas</taxon>
    </lineage>
</organism>
<name>A0AAU9U4H9_EUPED</name>